<keyword evidence="1" id="KW-0472">Membrane</keyword>
<evidence type="ECO:0000313" key="2">
    <source>
        <dbReference type="EMBL" id="EDP10845.1"/>
    </source>
</evidence>
<reference evidence="2 3" key="2">
    <citation type="submission" date="2007-09" db="EMBL/GenBank/DDBJ databases">
        <authorList>
            <person name="Fulton L."/>
            <person name="Clifton S."/>
            <person name="Fulton B."/>
            <person name="Xu J."/>
            <person name="Minx P."/>
            <person name="Pepin K.H."/>
            <person name="Johnson M."/>
            <person name="Thiruvilangam P."/>
            <person name="Bhonagiri V."/>
            <person name="Nash W.E."/>
            <person name="Mardis E.R."/>
            <person name="Wilson R.K."/>
        </authorList>
    </citation>
    <scope>NUCLEOTIDE SEQUENCE [LARGE SCALE GENOMIC DNA]</scope>
    <source>
        <strain evidence="2 3">DSM 3991</strain>
    </source>
</reference>
<evidence type="ECO:0000256" key="1">
    <source>
        <dbReference type="SAM" id="Phobius"/>
    </source>
</evidence>
<keyword evidence="1" id="KW-0812">Transmembrane</keyword>
<evidence type="ECO:0000313" key="3">
    <source>
        <dbReference type="Proteomes" id="UP000004090"/>
    </source>
</evidence>
<dbReference type="AlphaFoldDB" id="A8RCM3"/>
<protein>
    <submittedName>
        <fullName evidence="2">Uncharacterized protein</fullName>
    </submittedName>
</protein>
<name>A8RCM3_9FIRM</name>
<accession>A8RCM3</accession>
<feature type="transmembrane region" description="Helical" evidence="1">
    <location>
        <begin position="14"/>
        <end position="36"/>
    </location>
</feature>
<comment type="caution">
    <text evidence="2">The sequence shown here is derived from an EMBL/GenBank/DDBJ whole genome shotgun (WGS) entry which is preliminary data.</text>
</comment>
<dbReference type="Proteomes" id="UP000004090">
    <property type="component" value="Unassembled WGS sequence"/>
</dbReference>
<organism evidence="2 3">
    <name type="scientific">Amedibacillus dolichus DSM 3991</name>
    <dbReference type="NCBI Taxonomy" id="428127"/>
    <lineage>
        <taxon>Bacteria</taxon>
        <taxon>Bacillati</taxon>
        <taxon>Bacillota</taxon>
        <taxon>Erysipelotrichia</taxon>
        <taxon>Erysipelotrichales</taxon>
        <taxon>Erysipelotrichaceae</taxon>
        <taxon>Amedibacillus</taxon>
    </lineage>
</organism>
<dbReference type="EMBL" id="ABAW02000021">
    <property type="protein sequence ID" value="EDP10845.1"/>
    <property type="molecule type" value="Genomic_DNA"/>
</dbReference>
<sequence>MQNSYSVVEQTLQIAKMFAIVHMIILISMCLFCELIKEGSKVIFLLLKYVRRQCFSHCTGLWLSSFGVCEKGVYLIGKWQLLYRINNR</sequence>
<reference evidence="2 3" key="1">
    <citation type="submission" date="2007-09" db="EMBL/GenBank/DDBJ databases">
        <title>Draft genome sequence of Eubacterium dolichum (DSM 3991).</title>
        <authorList>
            <person name="Sudarsanam P."/>
            <person name="Ley R."/>
            <person name="Guruge J."/>
            <person name="Turnbaugh P.J."/>
            <person name="Mahowald M."/>
            <person name="Liep D."/>
            <person name="Gordon J."/>
        </authorList>
    </citation>
    <scope>NUCLEOTIDE SEQUENCE [LARGE SCALE GENOMIC DNA]</scope>
    <source>
        <strain evidence="2 3">DSM 3991</strain>
    </source>
</reference>
<keyword evidence="1" id="KW-1133">Transmembrane helix</keyword>
<proteinExistence type="predicted"/>
<gene>
    <name evidence="2" type="ORF">EUBDOL_01444</name>
</gene>
<dbReference type="HOGENOM" id="CLU_2464439_0_0_9"/>
<dbReference type="STRING" id="428127.EUBDOL_01444"/>